<organism evidence="1">
    <name type="scientific">Physcomitrium patens</name>
    <name type="common">Spreading-leaved earth moss</name>
    <name type="synonym">Physcomitrella patens</name>
    <dbReference type="NCBI Taxonomy" id="3218"/>
    <lineage>
        <taxon>Eukaryota</taxon>
        <taxon>Viridiplantae</taxon>
        <taxon>Streptophyta</taxon>
        <taxon>Embryophyta</taxon>
        <taxon>Bryophyta</taxon>
        <taxon>Bryophytina</taxon>
        <taxon>Bryopsida</taxon>
        <taxon>Funariidae</taxon>
        <taxon>Funariales</taxon>
        <taxon>Funariaceae</taxon>
        <taxon>Physcomitrium</taxon>
    </lineage>
</organism>
<name>A0A2K1J1J2_PHYPA</name>
<dbReference type="Gramene" id="Pp3c18_18770V3.1">
    <property type="protein sequence ID" value="Pp3c18_18770V3.1"/>
    <property type="gene ID" value="Pp3c18_18770"/>
</dbReference>
<reference evidence="2" key="3">
    <citation type="submission" date="2020-12" db="UniProtKB">
        <authorList>
            <consortium name="EnsemblPlants"/>
        </authorList>
    </citation>
    <scope>IDENTIFICATION</scope>
</reference>
<accession>A0A2K1J1J2</accession>
<dbReference type="AlphaFoldDB" id="A0A2K1J1J2"/>
<dbReference type="Proteomes" id="UP000006727">
    <property type="component" value="Chromosome 18"/>
</dbReference>
<reference evidence="1 3" key="2">
    <citation type="journal article" date="2018" name="Plant J.">
        <title>The Physcomitrella patens chromosome-scale assembly reveals moss genome structure and evolution.</title>
        <authorList>
            <person name="Lang D."/>
            <person name="Ullrich K.K."/>
            <person name="Murat F."/>
            <person name="Fuchs J."/>
            <person name="Jenkins J."/>
            <person name="Haas F.B."/>
            <person name="Piednoel M."/>
            <person name="Gundlach H."/>
            <person name="Van Bel M."/>
            <person name="Meyberg R."/>
            <person name="Vives C."/>
            <person name="Morata J."/>
            <person name="Symeonidi A."/>
            <person name="Hiss M."/>
            <person name="Muchero W."/>
            <person name="Kamisugi Y."/>
            <person name="Saleh O."/>
            <person name="Blanc G."/>
            <person name="Decker E.L."/>
            <person name="van Gessel N."/>
            <person name="Grimwood J."/>
            <person name="Hayes R.D."/>
            <person name="Graham S.W."/>
            <person name="Gunter L.E."/>
            <person name="McDaniel S.F."/>
            <person name="Hoernstein S.N.W."/>
            <person name="Larsson A."/>
            <person name="Li F.W."/>
            <person name="Perroud P.F."/>
            <person name="Phillips J."/>
            <person name="Ranjan P."/>
            <person name="Rokshar D.S."/>
            <person name="Rothfels C.J."/>
            <person name="Schneider L."/>
            <person name="Shu S."/>
            <person name="Stevenson D.W."/>
            <person name="Thummler F."/>
            <person name="Tillich M."/>
            <person name="Villarreal Aguilar J.C."/>
            <person name="Widiez T."/>
            <person name="Wong G.K."/>
            <person name="Wymore A."/>
            <person name="Zhang Y."/>
            <person name="Zimmer A.D."/>
            <person name="Quatrano R.S."/>
            <person name="Mayer K.F.X."/>
            <person name="Goodstein D."/>
            <person name="Casacuberta J.M."/>
            <person name="Vandepoele K."/>
            <person name="Reski R."/>
            <person name="Cuming A.C."/>
            <person name="Tuskan G.A."/>
            <person name="Maumus F."/>
            <person name="Salse J."/>
            <person name="Schmutz J."/>
            <person name="Rensing S.A."/>
        </authorList>
    </citation>
    <scope>NUCLEOTIDE SEQUENCE [LARGE SCALE GENOMIC DNA]</scope>
    <source>
        <strain evidence="2 3">cv. Gransden 2004</strain>
    </source>
</reference>
<reference evidence="1 3" key="1">
    <citation type="journal article" date="2008" name="Science">
        <title>The Physcomitrella genome reveals evolutionary insights into the conquest of land by plants.</title>
        <authorList>
            <person name="Rensing S."/>
            <person name="Lang D."/>
            <person name="Zimmer A."/>
            <person name="Terry A."/>
            <person name="Salamov A."/>
            <person name="Shapiro H."/>
            <person name="Nishiyama T."/>
            <person name="Perroud P.-F."/>
            <person name="Lindquist E."/>
            <person name="Kamisugi Y."/>
            <person name="Tanahashi T."/>
            <person name="Sakakibara K."/>
            <person name="Fujita T."/>
            <person name="Oishi K."/>
            <person name="Shin-I T."/>
            <person name="Kuroki Y."/>
            <person name="Toyoda A."/>
            <person name="Suzuki Y."/>
            <person name="Hashimoto A."/>
            <person name="Yamaguchi K."/>
            <person name="Sugano A."/>
            <person name="Kohara Y."/>
            <person name="Fujiyama A."/>
            <person name="Anterola A."/>
            <person name="Aoki S."/>
            <person name="Ashton N."/>
            <person name="Barbazuk W.B."/>
            <person name="Barker E."/>
            <person name="Bennetzen J."/>
            <person name="Bezanilla M."/>
            <person name="Blankenship R."/>
            <person name="Cho S.H."/>
            <person name="Dutcher S."/>
            <person name="Estelle M."/>
            <person name="Fawcett J.A."/>
            <person name="Gundlach H."/>
            <person name="Hanada K."/>
            <person name="Heyl A."/>
            <person name="Hicks K.A."/>
            <person name="Hugh J."/>
            <person name="Lohr M."/>
            <person name="Mayer K."/>
            <person name="Melkozernov A."/>
            <person name="Murata T."/>
            <person name="Nelson D."/>
            <person name="Pils B."/>
            <person name="Prigge M."/>
            <person name="Reiss B."/>
            <person name="Renner T."/>
            <person name="Rombauts S."/>
            <person name="Rushton P."/>
            <person name="Sanderfoot A."/>
            <person name="Schween G."/>
            <person name="Shiu S.-H."/>
            <person name="Stueber K."/>
            <person name="Theodoulou F.L."/>
            <person name="Tu H."/>
            <person name="Van de Peer Y."/>
            <person name="Verrier P.J."/>
            <person name="Waters E."/>
            <person name="Wood A."/>
            <person name="Yang L."/>
            <person name="Cove D."/>
            <person name="Cuming A."/>
            <person name="Hasebe M."/>
            <person name="Lucas S."/>
            <person name="Mishler D.B."/>
            <person name="Reski R."/>
            <person name="Grigoriev I."/>
            <person name="Quatrano R.S."/>
            <person name="Boore J.L."/>
        </authorList>
    </citation>
    <scope>NUCLEOTIDE SEQUENCE [LARGE SCALE GENOMIC DNA]</scope>
    <source>
        <strain evidence="2 3">cv. Gransden 2004</strain>
    </source>
</reference>
<protein>
    <submittedName>
        <fullName evidence="1 2">Uncharacterized protein</fullName>
    </submittedName>
</protein>
<proteinExistence type="predicted"/>
<gene>
    <name evidence="1" type="ORF">PHYPA_023299</name>
</gene>
<dbReference type="EnsemblPlants" id="Pp3c18_18770V3.1">
    <property type="protein sequence ID" value="Pp3c18_18770V3.1"/>
    <property type="gene ID" value="Pp3c18_18770"/>
</dbReference>
<evidence type="ECO:0000313" key="3">
    <source>
        <dbReference type="Proteomes" id="UP000006727"/>
    </source>
</evidence>
<dbReference type="EMBL" id="ABEU02000018">
    <property type="protein sequence ID" value="PNR35399.1"/>
    <property type="molecule type" value="Genomic_DNA"/>
</dbReference>
<evidence type="ECO:0000313" key="1">
    <source>
        <dbReference type="EMBL" id="PNR35399.1"/>
    </source>
</evidence>
<dbReference type="InParanoid" id="A0A2K1J1J2"/>
<evidence type="ECO:0000313" key="2">
    <source>
        <dbReference type="EnsemblPlants" id="Pp3c18_18770V3.1"/>
    </source>
</evidence>
<sequence length="30" mass="3532">MLSIVPRHRCGKVDGVRLADWRYSSTDFEH</sequence>
<keyword evidence="3" id="KW-1185">Reference proteome</keyword>